<dbReference type="EMBL" id="MT613935">
    <property type="protein sequence ID" value="QMP19218.1"/>
    <property type="molecule type" value="Genomic_DNA"/>
</dbReference>
<sequence>MKATMAMTAGLSIPCVMLVAVAGATLASLCIFGGLYAACVALTALAEFEGII</sequence>
<evidence type="ECO:0000313" key="2">
    <source>
        <dbReference type="Proteomes" id="UP000514744"/>
    </source>
</evidence>
<dbReference type="RefSeq" id="YP_010038045.1">
    <property type="nucleotide sequence ID" value="NC_054149.1"/>
</dbReference>
<accession>A0A7D7ESS8</accession>
<name>A0A7D7ESS8_9CAUD</name>
<reference evidence="1 2" key="1">
    <citation type="submission" date="2020-06" db="EMBL/GenBank/DDBJ databases">
        <authorList>
            <person name="Persinger R.D."/>
            <person name="Temple L."/>
        </authorList>
    </citation>
    <scope>NUCLEOTIDE SEQUENCE [LARGE SCALE GENOMIC DNA]</scope>
</reference>
<evidence type="ECO:0000313" key="1">
    <source>
        <dbReference type="EMBL" id="QMP19218.1"/>
    </source>
</evidence>
<organism evidence="1 2">
    <name type="scientific">Pseudomonas phage Persinger</name>
    <dbReference type="NCBI Taxonomy" id="2749430"/>
    <lineage>
        <taxon>Viruses</taxon>
        <taxon>Duplodnaviria</taxon>
        <taxon>Heunggongvirae</taxon>
        <taxon>Uroviricota</taxon>
        <taxon>Caudoviricetes</taxon>
        <taxon>Harrisonburgvirus</taxon>
        <taxon>Harrisonburgvirus persinger</taxon>
    </lineage>
</organism>
<keyword evidence="2" id="KW-1185">Reference proteome</keyword>
<protein>
    <submittedName>
        <fullName evidence="1">Uncharacterized protein</fullName>
    </submittedName>
</protein>
<dbReference type="Proteomes" id="UP000514744">
    <property type="component" value="Segment"/>
</dbReference>
<dbReference type="KEGG" id="vg:63642517"/>
<dbReference type="GeneID" id="63642517"/>
<proteinExistence type="predicted"/>